<accession>A0ABM7UMB2</accession>
<gene>
    <name evidence="2" type="ORF">LPTSP3_g31110</name>
</gene>
<dbReference type="Proteomes" id="UP000245263">
    <property type="component" value="Chromosome 1"/>
</dbReference>
<reference evidence="2 3" key="1">
    <citation type="submission" date="2021-08" db="EMBL/GenBank/DDBJ databases">
        <title>Complete genome sequence of Leptospira kobayashii strain E30.</title>
        <authorList>
            <person name="Nakao R."/>
            <person name="Nakamura S."/>
            <person name="Masuzawa T."/>
            <person name="Koizumi N."/>
        </authorList>
    </citation>
    <scope>NUCLEOTIDE SEQUENCE [LARGE SCALE GENOMIC DNA]</scope>
    <source>
        <strain evidence="2 3">E30</strain>
    </source>
</reference>
<evidence type="ECO:0000313" key="3">
    <source>
        <dbReference type="Proteomes" id="UP000245263"/>
    </source>
</evidence>
<keyword evidence="3" id="KW-1185">Reference proteome</keyword>
<organism evidence="2 3">
    <name type="scientific">Leptospira kobayashii</name>
    <dbReference type="NCBI Taxonomy" id="1917830"/>
    <lineage>
        <taxon>Bacteria</taxon>
        <taxon>Pseudomonadati</taxon>
        <taxon>Spirochaetota</taxon>
        <taxon>Spirochaetia</taxon>
        <taxon>Leptospirales</taxon>
        <taxon>Leptospiraceae</taxon>
        <taxon>Leptospira</taxon>
    </lineage>
</organism>
<dbReference type="EMBL" id="AP025028">
    <property type="protein sequence ID" value="BDA80181.1"/>
    <property type="molecule type" value="Genomic_DNA"/>
</dbReference>
<evidence type="ECO:0000313" key="2">
    <source>
        <dbReference type="EMBL" id="BDA80181.1"/>
    </source>
</evidence>
<dbReference type="Pfam" id="PF13274">
    <property type="entry name" value="SocA_Panacea"/>
    <property type="match status" value="1"/>
</dbReference>
<proteinExistence type="predicted"/>
<sequence length="208" mass="24522">MIGMKAGSKIDSKIAFLISFFPNKRIAITHLVKLLYALELKSIAEKKRRFSQLKFIHDHYGPNIPEIESILSSSFFEVQFDEDQKYYYSNFKSNTKETKFSTEEAKFIEEFALEFREYRFSGKGDPRNAGGLLGYAYNTEPFIETKFKEEINFEKYIGNSFIDKVLIKDKDFERYKTQALKLSEFITPLFTQEARNKMRTRLSKIKNK</sequence>
<protein>
    <recommendedName>
        <fullName evidence="1">Antitoxin SocA-like Panacea domain-containing protein</fullName>
    </recommendedName>
</protein>
<dbReference type="InterPro" id="IPR025272">
    <property type="entry name" value="SocA_Panacea"/>
</dbReference>
<evidence type="ECO:0000259" key="1">
    <source>
        <dbReference type="Pfam" id="PF13274"/>
    </source>
</evidence>
<feature type="domain" description="Antitoxin SocA-like Panacea" evidence="1">
    <location>
        <begin position="31"/>
        <end position="120"/>
    </location>
</feature>
<dbReference type="RefSeq" id="WP_109020916.1">
    <property type="nucleotide sequence ID" value="NZ_AP025028.1"/>
</dbReference>
<name>A0ABM7UMB2_9LEPT</name>